<proteinExistence type="predicted"/>
<keyword evidence="1" id="KW-1133">Transmembrane helix</keyword>
<dbReference type="AlphaFoldDB" id="A0A9D3T8A9"/>
<keyword evidence="1" id="KW-0812">Transmembrane</keyword>
<feature type="transmembrane region" description="Helical" evidence="1">
    <location>
        <begin position="6"/>
        <end position="24"/>
    </location>
</feature>
<gene>
    <name evidence="2" type="ORF">MATL_G00173060</name>
</gene>
<dbReference type="Proteomes" id="UP001046870">
    <property type="component" value="Chromosome 14"/>
</dbReference>
<keyword evidence="3" id="KW-1185">Reference proteome</keyword>
<reference evidence="2" key="1">
    <citation type="submission" date="2021-01" db="EMBL/GenBank/DDBJ databases">
        <authorList>
            <person name="Zahm M."/>
            <person name="Roques C."/>
            <person name="Cabau C."/>
            <person name="Klopp C."/>
            <person name="Donnadieu C."/>
            <person name="Jouanno E."/>
            <person name="Lampietro C."/>
            <person name="Louis A."/>
            <person name="Herpin A."/>
            <person name="Echchiki A."/>
            <person name="Berthelot C."/>
            <person name="Parey E."/>
            <person name="Roest-Crollius H."/>
            <person name="Braasch I."/>
            <person name="Postlethwait J."/>
            <person name="Bobe J."/>
            <person name="Montfort J."/>
            <person name="Bouchez O."/>
            <person name="Begum T."/>
            <person name="Mejri S."/>
            <person name="Adams A."/>
            <person name="Chen W.-J."/>
            <person name="Guiguen Y."/>
        </authorList>
    </citation>
    <scope>NUCLEOTIDE SEQUENCE</scope>
    <source>
        <strain evidence="2">YG-15Mar2019-1</strain>
        <tissue evidence="2">Brain</tissue>
    </source>
</reference>
<comment type="caution">
    <text evidence="2">The sequence shown here is derived from an EMBL/GenBank/DDBJ whole genome shotgun (WGS) entry which is preliminary data.</text>
</comment>
<evidence type="ECO:0000313" key="2">
    <source>
        <dbReference type="EMBL" id="KAG7465136.1"/>
    </source>
</evidence>
<name>A0A9D3T8A9_MEGAT</name>
<organism evidence="2 3">
    <name type="scientific">Megalops atlanticus</name>
    <name type="common">Tarpon</name>
    <name type="synonym">Clupea gigantea</name>
    <dbReference type="NCBI Taxonomy" id="7932"/>
    <lineage>
        <taxon>Eukaryota</taxon>
        <taxon>Metazoa</taxon>
        <taxon>Chordata</taxon>
        <taxon>Craniata</taxon>
        <taxon>Vertebrata</taxon>
        <taxon>Euteleostomi</taxon>
        <taxon>Actinopterygii</taxon>
        <taxon>Neopterygii</taxon>
        <taxon>Teleostei</taxon>
        <taxon>Elopiformes</taxon>
        <taxon>Megalopidae</taxon>
        <taxon>Megalops</taxon>
    </lineage>
</organism>
<keyword evidence="1" id="KW-0472">Membrane</keyword>
<evidence type="ECO:0000256" key="1">
    <source>
        <dbReference type="SAM" id="Phobius"/>
    </source>
</evidence>
<feature type="transmembrane region" description="Helical" evidence="1">
    <location>
        <begin position="90"/>
        <end position="113"/>
    </location>
</feature>
<accession>A0A9D3T8A9</accession>
<sequence length="122" mass="13040">MVYKFTMDTLCSYMTSFWILFYLLPAQQKTTQSSITETATGTPTPVPIITPHADTGITTPASVTTTPSMTNLSNSDSADLTFGLANSIRLVFVIVLPATALILWVCNACFSLPHQSVSAGSS</sequence>
<evidence type="ECO:0000313" key="3">
    <source>
        <dbReference type="Proteomes" id="UP001046870"/>
    </source>
</evidence>
<dbReference type="EMBL" id="JAFDVH010000014">
    <property type="protein sequence ID" value="KAG7465136.1"/>
    <property type="molecule type" value="Genomic_DNA"/>
</dbReference>
<protein>
    <submittedName>
        <fullName evidence="2">Uncharacterized protein</fullName>
    </submittedName>
</protein>